<sequence length="504" mass="54370">MGQGSDQWLATRYPTIFFSSHRARLGTGTGARTMDVSQGVLLSSALVGAGANGTTPAWPELLGSAHWDGLLDPLNLTLRRLILLCGDLCQVTYDSFNSDSHSKYCGTCRFSRATLFSRTQFPAAADVSVAANLYATAQTSLPAGLMVYSLSREAWSKESNWIGYVAVSTDAAAAATGQRVIYVALRGTIRNLEWVDVLKPDLVAPDAILPESDPARGHARVMKGWYVIYTSSDERSPFSKYSARDQLLAAVRELVAKYKGKVGESLSIVCTGHSLGASLATLCAFDMVVNGVSKVGDAHVPVAAIVFGSPQVGNPEFKKRFDELPNLRALHVRNKPDLIPLYPSNLLGYANVGDVLSVDSKKSPHLKPDTTNVGDYHNLQGILHTVAGWNGKDGEFKLQVNRSVALVNKSSAFLKDENLVPESWWVEKNKGMVLGVTGEWQLEQPAEENLPVPPVVTGKVIDDDVAADTSNKEEPKIPVAEGKKKGTGSKFLPACFRGPVNVND</sequence>
<dbReference type="Proteomes" id="UP000008810">
    <property type="component" value="Chromosome 2"/>
</dbReference>
<evidence type="ECO:0000256" key="3">
    <source>
        <dbReference type="ARBA" id="ARBA00022801"/>
    </source>
</evidence>
<dbReference type="FunCoup" id="A0A2K2DEH2">
    <property type="interactions" value="636"/>
</dbReference>
<dbReference type="PANTHER" id="PTHR31828">
    <property type="entry name" value="PHOSPHOLIPASE A1-IIGAMMA"/>
    <property type="match status" value="1"/>
</dbReference>
<dbReference type="EnsemblPlants" id="PNT72696">
    <property type="protein sequence ID" value="PNT72696"/>
    <property type="gene ID" value="BRADI_2g47970v3"/>
</dbReference>
<name>A0A2K2DEH2_BRADI</name>
<dbReference type="CDD" id="cd00519">
    <property type="entry name" value="Lipase_3"/>
    <property type="match status" value="1"/>
</dbReference>
<keyword evidence="4 6" id="KW-0442">Lipid degradation</keyword>
<dbReference type="PANTHER" id="PTHR31828:SF10">
    <property type="entry name" value="PHOSPHOLIPASE A1-IIDELTA"/>
    <property type="match status" value="1"/>
</dbReference>
<reference evidence="9" key="3">
    <citation type="submission" date="2018-08" db="UniProtKB">
        <authorList>
            <consortium name="EnsemblPlants"/>
        </authorList>
    </citation>
    <scope>IDENTIFICATION</scope>
    <source>
        <strain evidence="9">cv. Bd21</strain>
    </source>
</reference>
<keyword evidence="3 6" id="KW-0378">Hydrolase</keyword>
<evidence type="ECO:0000256" key="6">
    <source>
        <dbReference type="RuleBase" id="RU367093"/>
    </source>
</evidence>
<dbReference type="GO" id="GO:0008970">
    <property type="term" value="F:phospholipase A1 activity"/>
    <property type="evidence" value="ECO:0007669"/>
    <property type="project" value="UniProtKB-UniRule"/>
</dbReference>
<organism evidence="8">
    <name type="scientific">Brachypodium distachyon</name>
    <name type="common">Purple false brome</name>
    <name type="synonym">Trachynia distachya</name>
    <dbReference type="NCBI Taxonomy" id="15368"/>
    <lineage>
        <taxon>Eukaryota</taxon>
        <taxon>Viridiplantae</taxon>
        <taxon>Streptophyta</taxon>
        <taxon>Embryophyta</taxon>
        <taxon>Tracheophyta</taxon>
        <taxon>Spermatophyta</taxon>
        <taxon>Magnoliopsida</taxon>
        <taxon>Liliopsida</taxon>
        <taxon>Poales</taxon>
        <taxon>Poaceae</taxon>
        <taxon>BOP clade</taxon>
        <taxon>Pooideae</taxon>
        <taxon>Stipodae</taxon>
        <taxon>Brachypodieae</taxon>
        <taxon>Brachypodium</taxon>
    </lineage>
</organism>
<proteinExistence type="inferred from homology"/>
<dbReference type="InterPro" id="IPR002921">
    <property type="entry name" value="Fungal_lipase-type"/>
</dbReference>
<evidence type="ECO:0000313" key="9">
    <source>
        <dbReference type="EnsemblPlants" id="PNT72696"/>
    </source>
</evidence>
<feature type="domain" description="Fungal lipase-type" evidence="7">
    <location>
        <begin position="182"/>
        <end position="344"/>
    </location>
</feature>
<reference evidence="8 9" key="1">
    <citation type="journal article" date="2010" name="Nature">
        <title>Genome sequencing and analysis of the model grass Brachypodium distachyon.</title>
        <authorList>
            <consortium name="International Brachypodium Initiative"/>
        </authorList>
    </citation>
    <scope>NUCLEOTIDE SEQUENCE [LARGE SCALE GENOMIC DNA]</scope>
    <source>
        <strain evidence="8 9">Bd21</strain>
    </source>
</reference>
<evidence type="ECO:0000256" key="2">
    <source>
        <dbReference type="ARBA" id="ARBA00010701"/>
    </source>
</evidence>
<evidence type="ECO:0000256" key="1">
    <source>
        <dbReference type="ARBA" id="ARBA00003523"/>
    </source>
</evidence>
<dbReference type="EC" id="3.1.1.-" evidence="6"/>
<evidence type="ECO:0000313" key="8">
    <source>
        <dbReference type="EMBL" id="PNT72696.1"/>
    </source>
</evidence>
<keyword evidence="5 6" id="KW-0443">Lipid metabolism</keyword>
<dbReference type="Gramene" id="PNT72696">
    <property type="protein sequence ID" value="PNT72696"/>
    <property type="gene ID" value="BRADI_2g47970v3"/>
</dbReference>
<dbReference type="Pfam" id="PF01764">
    <property type="entry name" value="Lipase_3"/>
    <property type="match status" value="1"/>
</dbReference>
<comment type="function">
    <text evidence="1 6">Acylhydrolase that catalyzes the hydrolysis of phospholipids at the sn-1 position.</text>
</comment>
<evidence type="ECO:0000256" key="5">
    <source>
        <dbReference type="ARBA" id="ARBA00023098"/>
    </source>
</evidence>
<dbReference type="InterPro" id="IPR033556">
    <property type="entry name" value="PLA"/>
</dbReference>
<protein>
    <recommendedName>
        <fullName evidence="6">Phospholipase A1</fullName>
        <ecNumber evidence="6">3.1.1.-</ecNumber>
    </recommendedName>
</protein>
<dbReference type="ExpressionAtlas" id="A0A2K2DEH2">
    <property type="expression patterns" value="baseline and differential"/>
</dbReference>
<dbReference type="InterPro" id="IPR029058">
    <property type="entry name" value="AB_hydrolase_fold"/>
</dbReference>
<evidence type="ECO:0000259" key="7">
    <source>
        <dbReference type="Pfam" id="PF01764"/>
    </source>
</evidence>
<evidence type="ECO:0000313" key="10">
    <source>
        <dbReference type="Proteomes" id="UP000008810"/>
    </source>
</evidence>
<accession>A0A2K2DEH2</accession>
<reference evidence="8" key="2">
    <citation type="submission" date="2017-06" db="EMBL/GenBank/DDBJ databases">
        <title>WGS assembly of Brachypodium distachyon.</title>
        <authorList>
            <consortium name="The International Brachypodium Initiative"/>
            <person name="Lucas S."/>
            <person name="Harmon-Smith M."/>
            <person name="Lail K."/>
            <person name="Tice H."/>
            <person name="Grimwood J."/>
            <person name="Bruce D."/>
            <person name="Barry K."/>
            <person name="Shu S."/>
            <person name="Lindquist E."/>
            <person name="Wang M."/>
            <person name="Pitluck S."/>
            <person name="Vogel J.P."/>
            <person name="Garvin D.F."/>
            <person name="Mockler T.C."/>
            <person name="Schmutz J."/>
            <person name="Rokhsar D."/>
            <person name="Bevan M.W."/>
        </authorList>
    </citation>
    <scope>NUCLEOTIDE SEQUENCE</scope>
    <source>
        <strain evidence="8">Bd21</strain>
    </source>
</reference>
<dbReference type="SUPFAM" id="SSF53474">
    <property type="entry name" value="alpha/beta-Hydrolases"/>
    <property type="match status" value="1"/>
</dbReference>
<dbReference type="Gene3D" id="3.40.50.1820">
    <property type="entry name" value="alpha/beta hydrolase"/>
    <property type="match status" value="1"/>
</dbReference>
<dbReference type="GO" id="GO:0005737">
    <property type="term" value="C:cytoplasm"/>
    <property type="evidence" value="ECO:0007669"/>
    <property type="project" value="UniProtKB-ARBA"/>
</dbReference>
<dbReference type="OrthoDB" id="438440at2759"/>
<comment type="similarity">
    <text evidence="2 6">Belongs to the AB hydrolase superfamily. Lipase family.</text>
</comment>
<keyword evidence="10" id="KW-1185">Reference proteome</keyword>
<dbReference type="EMBL" id="CM000881">
    <property type="protein sequence ID" value="PNT72696.1"/>
    <property type="molecule type" value="Genomic_DNA"/>
</dbReference>
<evidence type="ECO:0000256" key="4">
    <source>
        <dbReference type="ARBA" id="ARBA00022963"/>
    </source>
</evidence>
<dbReference type="AlphaFoldDB" id="A0A2K2DEH2"/>
<gene>
    <name evidence="9" type="primary">LOC100843971</name>
    <name evidence="8" type="ORF">BRADI_2g47970v3</name>
</gene>
<dbReference type="STRING" id="15368.A0A2K2DEH2"/>
<dbReference type="FunFam" id="3.40.50.1820:FF:000065">
    <property type="entry name" value="Phospholipase A1-II 3"/>
    <property type="match status" value="1"/>
</dbReference>
<dbReference type="GO" id="GO:0016042">
    <property type="term" value="P:lipid catabolic process"/>
    <property type="evidence" value="ECO:0007669"/>
    <property type="project" value="UniProtKB-UniRule"/>
</dbReference>